<keyword evidence="2" id="KW-1185">Reference proteome</keyword>
<reference evidence="1 2" key="1">
    <citation type="journal article" date="2024" name="Plant Biotechnol. J.">
        <title>Dendrobium thyrsiflorum genome and its molecular insights into genes involved in important horticultural traits.</title>
        <authorList>
            <person name="Chen B."/>
            <person name="Wang J.Y."/>
            <person name="Zheng P.J."/>
            <person name="Li K.L."/>
            <person name="Liang Y.M."/>
            <person name="Chen X.F."/>
            <person name="Zhang C."/>
            <person name="Zhao X."/>
            <person name="He X."/>
            <person name="Zhang G.Q."/>
            <person name="Liu Z.J."/>
            <person name="Xu Q."/>
        </authorList>
    </citation>
    <scope>NUCLEOTIDE SEQUENCE [LARGE SCALE GENOMIC DNA]</scope>
    <source>
        <strain evidence="1">GZMU011</strain>
    </source>
</reference>
<dbReference type="EMBL" id="JANQDX010000018">
    <property type="protein sequence ID" value="KAL0906318.1"/>
    <property type="molecule type" value="Genomic_DNA"/>
</dbReference>
<name>A0ABD0U342_DENTH</name>
<dbReference type="AlphaFoldDB" id="A0ABD0U342"/>
<gene>
    <name evidence="1" type="ORF">M5K25_024802</name>
</gene>
<evidence type="ECO:0000313" key="2">
    <source>
        <dbReference type="Proteomes" id="UP001552299"/>
    </source>
</evidence>
<organism evidence="1 2">
    <name type="scientific">Dendrobium thyrsiflorum</name>
    <name type="common">Pinecone-like raceme dendrobium</name>
    <name type="synonym">Orchid</name>
    <dbReference type="NCBI Taxonomy" id="117978"/>
    <lineage>
        <taxon>Eukaryota</taxon>
        <taxon>Viridiplantae</taxon>
        <taxon>Streptophyta</taxon>
        <taxon>Embryophyta</taxon>
        <taxon>Tracheophyta</taxon>
        <taxon>Spermatophyta</taxon>
        <taxon>Magnoliopsida</taxon>
        <taxon>Liliopsida</taxon>
        <taxon>Asparagales</taxon>
        <taxon>Orchidaceae</taxon>
        <taxon>Epidendroideae</taxon>
        <taxon>Malaxideae</taxon>
        <taxon>Dendrobiinae</taxon>
        <taxon>Dendrobium</taxon>
    </lineage>
</organism>
<protein>
    <submittedName>
        <fullName evidence="1">Uncharacterized protein</fullName>
    </submittedName>
</protein>
<evidence type="ECO:0000313" key="1">
    <source>
        <dbReference type="EMBL" id="KAL0906318.1"/>
    </source>
</evidence>
<comment type="caution">
    <text evidence="1">The sequence shown here is derived from an EMBL/GenBank/DDBJ whole genome shotgun (WGS) entry which is preliminary data.</text>
</comment>
<proteinExistence type="predicted"/>
<sequence>MQRQQAEMLEKMRRMKEHISSGRSTTADEVCGNPFCKRRRFPADYSPEPMMVLSSGNSTERTPESLPANKYAPEQLSDAGITVVRFFDGNLPENDIYRRISIVFGGYHAPKTVVIPVVEEEATRTGEVRSIRRGSIDFGRDWVEEGIKGATGGREWRIGGCEVWFSGFVGLWCWKVKQLEEVQLSGCEGIFIAYIVRM</sequence>
<dbReference type="Proteomes" id="UP001552299">
    <property type="component" value="Unassembled WGS sequence"/>
</dbReference>
<accession>A0ABD0U342</accession>